<feature type="transmembrane region" description="Helical" evidence="7">
    <location>
        <begin position="364"/>
        <end position="387"/>
    </location>
</feature>
<organism evidence="8 9">
    <name type="scientific">Lactuca saligna</name>
    <name type="common">Willowleaf lettuce</name>
    <dbReference type="NCBI Taxonomy" id="75948"/>
    <lineage>
        <taxon>Eukaryota</taxon>
        <taxon>Viridiplantae</taxon>
        <taxon>Streptophyta</taxon>
        <taxon>Embryophyta</taxon>
        <taxon>Tracheophyta</taxon>
        <taxon>Spermatophyta</taxon>
        <taxon>Magnoliopsida</taxon>
        <taxon>eudicotyledons</taxon>
        <taxon>Gunneridae</taxon>
        <taxon>Pentapetalae</taxon>
        <taxon>asterids</taxon>
        <taxon>campanulids</taxon>
        <taxon>Asterales</taxon>
        <taxon>Asteraceae</taxon>
        <taxon>Cichorioideae</taxon>
        <taxon>Cichorieae</taxon>
        <taxon>Lactucinae</taxon>
        <taxon>Lactuca</taxon>
    </lineage>
</organism>
<feature type="transmembrane region" description="Helical" evidence="7">
    <location>
        <begin position="554"/>
        <end position="572"/>
    </location>
</feature>
<dbReference type="PANTHER" id="PTHR11119">
    <property type="entry name" value="XANTHINE-URACIL / VITAMIN C PERMEASE FAMILY MEMBER"/>
    <property type="match status" value="1"/>
</dbReference>
<evidence type="ECO:0000256" key="4">
    <source>
        <dbReference type="ARBA" id="ARBA00022989"/>
    </source>
</evidence>
<proteinExistence type="inferred from homology"/>
<feature type="transmembrane region" description="Helical" evidence="7">
    <location>
        <begin position="584"/>
        <end position="602"/>
    </location>
</feature>
<feature type="transmembrane region" description="Helical" evidence="7">
    <location>
        <begin position="218"/>
        <end position="237"/>
    </location>
</feature>
<dbReference type="GO" id="GO:0004252">
    <property type="term" value="F:serine-type endopeptidase activity"/>
    <property type="evidence" value="ECO:0007669"/>
    <property type="project" value="InterPro"/>
</dbReference>
<evidence type="ECO:0000256" key="6">
    <source>
        <dbReference type="SAM" id="MobiDB-lite"/>
    </source>
</evidence>
<keyword evidence="9" id="KW-1185">Reference proteome</keyword>
<evidence type="ECO:0000256" key="2">
    <source>
        <dbReference type="ARBA" id="ARBA00008821"/>
    </source>
</evidence>
<evidence type="ECO:0000256" key="7">
    <source>
        <dbReference type="SAM" id="Phobius"/>
    </source>
</evidence>
<keyword evidence="5 7" id="KW-0472">Membrane</keyword>
<evidence type="ECO:0008006" key="10">
    <source>
        <dbReference type="Google" id="ProtNLM"/>
    </source>
</evidence>
<reference evidence="8" key="1">
    <citation type="submission" date="2023-04" db="EMBL/GenBank/DDBJ databases">
        <authorList>
            <person name="Vijverberg K."/>
            <person name="Xiong W."/>
            <person name="Schranz E."/>
        </authorList>
    </citation>
    <scope>NUCLEOTIDE SEQUENCE</scope>
</reference>
<feature type="transmembrane region" description="Helical" evidence="7">
    <location>
        <begin position="309"/>
        <end position="328"/>
    </location>
</feature>
<evidence type="ECO:0000313" key="9">
    <source>
        <dbReference type="Proteomes" id="UP001177003"/>
    </source>
</evidence>
<feature type="compositionally biased region" description="Basic and acidic residues" evidence="6">
    <location>
        <begin position="95"/>
        <end position="126"/>
    </location>
</feature>
<dbReference type="EMBL" id="OX465085">
    <property type="protein sequence ID" value="CAI9302849.1"/>
    <property type="molecule type" value="Genomic_DNA"/>
</dbReference>
<dbReference type="AlphaFoldDB" id="A0AA36A1I4"/>
<evidence type="ECO:0000256" key="5">
    <source>
        <dbReference type="ARBA" id="ARBA00023136"/>
    </source>
</evidence>
<dbReference type="Pfam" id="PF00860">
    <property type="entry name" value="Xan_ur_permease"/>
    <property type="match status" value="1"/>
</dbReference>
<feature type="transmembrane region" description="Helical" evidence="7">
    <location>
        <begin position="282"/>
        <end position="303"/>
    </location>
</feature>
<name>A0AA36A1I4_LACSI</name>
<sequence length="707" mass="77410">MERGSNSESTNKADKQKGKKLGSKIEPFVTQGDHNARDLRSWAKRTGFVSIFSGEVGTSRGRSSTNRDGFRGESGGGSMSPKIESDPVQATTRNRSFEIEPDSNRNRNNSEADPILPERGENERGNSEASANWNNGEHNKIDDEYVGRHESIDIAYPGGKGESEWNQPEMKYGIRDNPGFASLIYYGMQHYLSLAGSLIFIPLIIVPSMGGTDKDTSTVISTIMLVSGLTTILHSYFGTRLPLVQGSSFVFLAPALVISNSHEYRNLTQNKFRHIMRELQGAIIVSSIFQCLLGFSGLMSLFLRLINPVVVAPTIASIGLAFFSYGFPQAGSCIEISLPQILLVLIFSLHLRGVSILGHRVFQIYSVPLSIGIVWVYAFFLTAGGAYNYKGCISDIPNSNMLNDSCIKHAYTMRHCRTDASNAWKTADWVRVPYPLQWGIPIFNFKTSIIMIIVSLLASVDSVGTYYSTSTRVNSKPPTRGIVSRGIGMEGFCSILAGIWGTGGGSTTLTENTHTINITNVASRRSVELGAVILIIFSFVGKVGAILASIPQAMAASLLCFVWALITALGISTLRYTHTRSFRNIMIVGVSLFLGFSIPAYFQDYYQETAFILPGYLIPYSAASDGPIRSGNEQIDFVMNALLSMNMVVTFLVAIVLDNTVSCSQEERGVYLWSVVEDLSVDPSCLDDYSLPKKVSKVFGWAKCLGA</sequence>
<protein>
    <recommendedName>
        <fullName evidence="10">Nucleobase-ascorbate transporter 11</fullName>
    </recommendedName>
</protein>
<dbReference type="GO" id="GO:0022857">
    <property type="term" value="F:transmembrane transporter activity"/>
    <property type="evidence" value="ECO:0007669"/>
    <property type="project" value="InterPro"/>
</dbReference>
<comment type="subcellular location">
    <subcellularLocation>
        <location evidence="1">Membrane</location>
        <topology evidence="1">Multi-pass membrane protein</topology>
    </subcellularLocation>
</comment>
<feature type="compositionally biased region" description="Basic and acidic residues" evidence="6">
    <location>
        <begin position="1"/>
        <end position="16"/>
    </location>
</feature>
<feature type="compositionally biased region" description="Polar residues" evidence="6">
    <location>
        <begin position="127"/>
        <end position="136"/>
    </location>
</feature>
<dbReference type="GO" id="GO:0016020">
    <property type="term" value="C:membrane"/>
    <property type="evidence" value="ECO:0007669"/>
    <property type="project" value="UniProtKB-SubCell"/>
</dbReference>
<keyword evidence="3 7" id="KW-0812">Transmembrane</keyword>
<comment type="similarity">
    <text evidence="2">Belongs to the nucleobase:cation symporter-2 (NCS2) (TC 2.A.40) family.</text>
</comment>
<feature type="transmembrane region" description="Helical" evidence="7">
    <location>
        <begin position="529"/>
        <end position="548"/>
    </location>
</feature>
<dbReference type="InterPro" id="IPR019758">
    <property type="entry name" value="Pept_S26A_signal_pept_1_CS"/>
</dbReference>
<dbReference type="PROSITE" id="PS00761">
    <property type="entry name" value="SPASE_I_3"/>
    <property type="match status" value="1"/>
</dbReference>
<feature type="transmembrane region" description="Helical" evidence="7">
    <location>
        <begin position="243"/>
        <end position="261"/>
    </location>
</feature>
<gene>
    <name evidence="8" type="ORF">LSALG_LOCUS41313</name>
</gene>
<evidence type="ECO:0000313" key="8">
    <source>
        <dbReference type="EMBL" id="CAI9302849.1"/>
    </source>
</evidence>
<evidence type="ECO:0000256" key="1">
    <source>
        <dbReference type="ARBA" id="ARBA00004141"/>
    </source>
</evidence>
<keyword evidence="4 7" id="KW-1133">Transmembrane helix</keyword>
<feature type="transmembrane region" description="Helical" evidence="7">
    <location>
        <begin position="183"/>
        <end position="206"/>
    </location>
</feature>
<evidence type="ECO:0000256" key="3">
    <source>
        <dbReference type="ARBA" id="ARBA00022692"/>
    </source>
</evidence>
<dbReference type="Proteomes" id="UP001177003">
    <property type="component" value="Chromosome 9"/>
</dbReference>
<feature type="transmembrane region" description="Helical" evidence="7">
    <location>
        <begin position="340"/>
        <end position="358"/>
    </location>
</feature>
<feature type="region of interest" description="Disordered" evidence="6">
    <location>
        <begin position="1"/>
        <end position="38"/>
    </location>
</feature>
<feature type="region of interest" description="Disordered" evidence="6">
    <location>
        <begin position="50"/>
        <end position="144"/>
    </location>
</feature>
<dbReference type="InterPro" id="IPR006043">
    <property type="entry name" value="NCS2"/>
</dbReference>
<feature type="transmembrane region" description="Helical" evidence="7">
    <location>
        <begin position="637"/>
        <end position="657"/>
    </location>
</feature>
<accession>A0AA36A1I4</accession>